<dbReference type="InterPro" id="IPR011249">
    <property type="entry name" value="Metalloenz_LuxS/M16"/>
</dbReference>
<dbReference type="FunFam" id="3.30.830.10:FF:000021">
    <property type="entry name" value="Cytochrome b-c1 complex subunit 2"/>
    <property type="match status" value="1"/>
</dbReference>
<evidence type="ECO:0000256" key="6">
    <source>
        <dbReference type="ARBA" id="ARBA00022982"/>
    </source>
</evidence>
<dbReference type="InterPro" id="IPR011765">
    <property type="entry name" value="Pept_M16_N"/>
</dbReference>
<dbReference type="AlphaFoldDB" id="A0A0W4ZIA3"/>
<evidence type="ECO:0000259" key="13">
    <source>
        <dbReference type="Pfam" id="PF05193"/>
    </source>
</evidence>
<evidence type="ECO:0000256" key="7">
    <source>
        <dbReference type="ARBA" id="ARBA00023128"/>
    </source>
</evidence>
<evidence type="ECO:0000256" key="11">
    <source>
        <dbReference type="ARBA" id="ARBA00041372"/>
    </source>
</evidence>
<sequence length="436" mass="48919">MALTDRICLFYRTFKKTASKSADFSRFKLIQTNGVNVISKDTGGFNTSLSVIIRSGSRYEPVFGLSHLLERFAFKSTKRRSSLRIVRETELLGGGFFSGRSREILTLSAQFLRDDLPYFVELLAEVLIKTKYNEFEFNEAVLPYALSENKRCYNKPGILGQDIIHEVAFRRGLGNPIYTNERNNVTVEMIGDYAKKSYVKNNLVVMATNADESKLEGLLTEHFSDLPVGEPATSPKTVYYGGENRIGFKSSMSHFLISFSRPAAFMPSSEEYILLSYLLGTGSRVKWSYENSPFGIIEKNLSNGTKLMSNNFVYSDAGLFCIHIYGPVETLQIAVKSSIEALKTLAEKIDNNDIKRAISQTKYSLFDVDANPIKVHEELGSYYLSSGSLFDQESFASRIEKITATEIKSTISKMLETKPSVAVVGDTNALPYYDEL</sequence>
<dbReference type="GeneID" id="28936728"/>
<evidence type="ECO:0000256" key="1">
    <source>
        <dbReference type="ARBA" id="ARBA00004443"/>
    </source>
</evidence>
<keyword evidence="6" id="KW-0249">Electron transport</keyword>
<keyword evidence="7" id="KW-0496">Mitochondrion</keyword>
<evidence type="ECO:0000256" key="2">
    <source>
        <dbReference type="ARBA" id="ARBA00022448"/>
    </source>
</evidence>
<dbReference type="InterPro" id="IPR050361">
    <property type="entry name" value="MPP/UQCRC_Complex"/>
</dbReference>
<feature type="domain" description="Peptidase M16 C-terminal" evidence="13">
    <location>
        <begin position="184"/>
        <end position="360"/>
    </location>
</feature>
<evidence type="ECO:0000256" key="9">
    <source>
        <dbReference type="ARBA" id="ARBA00038146"/>
    </source>
</evidence>
<evidence type="ECO:0000256" key="4">
    <source>
        <dbReference type="ARBA" id="ARBA00022792"/>
    </source>
</evidence>
<evidence type="ECO:0000313" key="15">
    <source>
        <dbReference type="Proteomes" id="UP000054454"/>
    </source>
</evidence>
<keyword evidence="4" id="KW-0999">Mitochondrion inner membrane</keyword>
<dbReference type="FunFam" id="3.30.830.10:FF:000039">
    <property type="entry name" value="Ubiquinol-cytochrome c reductase core subunit 2"/>
    <property type="match status" value="1"/>
</dbReference>
<dbReference type="RefSeq" id="XP_018225812.1">
    <property type="nucleotide sequence ID" value="XM_018370525.1"/>
</dbReference>
<dbReference type="Pfam" id="PF05193">
    <property type="entry name" value="Peptidase_M16_C"/>
    <property type="match status" value="1"/>
</dbReference>
<keyword evidence="8" id="KW-0472">Membrane</keyword>
<dbReference type="GO" id="GO:0005743">
    <property type="term" value="C:mitochondrial inner membrane"/>
    <property type="evidence" value="ECO:0007669"/>
    <property type="project" value="UniProtKB-SubCell"/>
</dbReference>
<accession>A0A0W4ZIA3</accession>
<feature type="domain" description="Peptidase M16 N-terminal" evidence="12">
    <location>
        <begin position="43"/>
        <end position="178"/>
    </location>
</feature>
<name>A0A0W4ZIA3_PNEC8</name>
<protein>
    <recommendedName>
        <fullName evidence="10">Cytochrome b-c1 complex subunit 2, mitochondrial</fullName>
    </recommendedName>
    <alternativeName>
        <fullName evidence="11">Core protein II</fullName>
    </alternativeName>
</protein>
<dbReference type="EMBL" id="LFVZ01000008">
    <property type="protein sequence ID" value="KTW28103.1"/>
    <property type="molecule type" value="Genomic_DNA"/>
</dbReference>
<keyword evidence="3" id="KW-0679">Respiratory chain</keyword>
<dbReference type="OrthoDB" id="6369905at2759"/>
<organism evidence="14 15">
    <name type="scientific">Pneumocystis carinii (strain B80)</name>
    <name type="common">Rat pneumocystis pneumonia agent</name>
    <name type="synonym">Pneumocystis carinii f. sp. carinii</name>
    <dbReference type="NCBI Taxonomy" id="1408658"/>
    <lineage>
        <taxon>Eukaryota</taxon>
        <taxon>Fungi</taxon>
        <taxon>Dikarya</taxon>
        <taxon>Ascomycota</taxon>
        <taxon>Taphrinomycotina</taxon>
        <taxon>Pneumocystomycetes</taxon>
        <taxon>Pneumocystaceae</taxon>
        <taxon>Pneumocystis</taxon>
    </lineage>
</organism>
<proteinExistence type="inferred from homology"/>
<keyword evidence="2" id="KW-0813">Transport</keyword>
<dbReference type="InterPro" id="IPR007863">
    <property type="entry name" value="Peptidase_M16_C"/>
</dbReference>
<evidence type="ECO:0000313" key="14">
    <source>
        <dbReference type="EMBL" id="KTW28103.1"/>
    </source>
</evidence>
<evidence type="ECO:0000256" key="8">
    <source>
        <dbReference type="ARBA" id="ARBA00023136"/>
    </source>
</evidence>
<dbReference type="PANTHER" id="PTHR11851:SF209">
    <property type="entry name" value="CYTOCHROME B-C1 COMPLEX SUBUNIT 2, MITOCHONDRIAL"/>
    <property type="match status" value="1"/>
</dbReference>
<dbReference type="VEuPathDB" id="FungiDB:T552_01964"/>
<evidence type="ECO:0000256" key="5">
    <source>
        <dbReference type="ARBA" id="ARBA00022946"/>
    </source>
</evidence>
<dbReference type="PANTHER" id="PTHR11851">
    <property type="entry name" value="METALLOPROTEASE"/>
    <property type="match status" value="1"/>
</dbReference>
<comment type="caution">
    <text evidence="14">The sequence shown here is derived from an EMBL/GenBank/DDBJ whole genome shotgun (WGS) entry which is preliminary data.</text>
</comment>
<dbReference type="Pfam" id="PF00675">
    <property type="entry name" value="Peptidase_M16"/>
    <property type="match status" value="1"/>
</dbReference>
<dbReference type="Gene3D" id="3.30.830.10">
    <property type="entry name" value="Metalloenzyme, LuxS/M16 peptidase-like"/>
    <property type="match status" value="2"/>
</dbReference>
<dbReference type="Proteomes" id="UP000054454">
    <property type="component" value="Unassembled WGS sequence"/>
</dbReference>
<evidence type="ECO:0000256" key="10">
    <source>
        <dbReference type="ARBA" id="ARBA00040751"/>
    </source>
</evidence>
<evidence type="ECO:0000259" key="12">
    <source>
        <dbReference type="Pfam" id="PF00675"/>
    </source>
</evidence>
<keyword evidence="5" id="KW-0809">Transit peptide</keyword>
<comment type="similarity">
    <text evidence="9">Belongs to the peptidase M16 family. UQCRC2/QCR2 subfamily.</text>
</comment>
<keyword evidence="15" id="KW-1185">Reference proteome</keyword>
<reference evidence="15" key="1">
    <citation type="journal article" date="2016" name="Nat. Commun.">
        <title>Genome analysis of three Pneumocystis species reveals adaptation mechanisms to life exclusively in mammalian hosts.</title>
        <authorList>
            <person name="Ma L."/>
            <person name="Chen Z."/>
            <person name="Huang D.W."/>
            <person name="Kutty G."/>
            <person name="Ishihara M."/>
            <person name="Wang H."/>
            <person name="Abouelleil A."/>
            <person name="Bishop L."/>
            <person name="Davey E."/>
            <person name="Deng R."/>
            <person name="Deng X."/>
            <person name="Fan L."/>
            <person name="Fantoni G."/>
            <person name="Fitzgerald M."/>
            <person name="Gogineni E."/>
            <person name="Goldberg J.M."/>
            <person name="Handley G."/>
            <person name="Hu X."/>
            <person name="Huber C."/>
            <person name="Jiao X."/>
            <person name="Jones K."/>
            <person name="Levin J.Z."/>
            <person name="Liu Y."/>
            <person name="Macdonald P."/>
            <person name="Melnikov A."/>
            <person name="Raley C."/>
            <person name="Sassi M."/>
            <person name="Sherman B.T."/>
            <person name="Song X."/>
            <person name="Sykes S."/>
            <person name="Tran B."/>
            <person name="Walsh L."/>
            <person name="Xia Y."/>
            <person name="Yang J."/>
            <person name="Young S."/>
            <person name="Zeng Q."/>
            <person name="Zheng X."/>
            <person name="Stephens R."/>
            <person name="Nusbaum C."/>
            <person name="Birren B.W."/>
            <person name="Azadi P."/>
            <person name="Lempicki R.A."/>
            <person name="Cuomo C.A."/>
            <person name="Kovacs J.A."/>
        </authorList>
    </citation>
    <scope>NUCLEOTIDE SEQUENCE [LARGE SCALE GENOMIC DNA]</scope>
    <source>
        <strain evidence="15">B80</strain>
    </source>
</reference>
<dbReference type="GO" id="GO:0046872">
    <property type="term" value="F:metal ion binding"/>
    <property type="evidence" value="ECO:0007669"/>
    <property type="project" value="InterPro"/>
</dbReference>
<evidence type="ECO:0000256" key="3">
    <source>
        <dbReference type="ARBA" id="ARBA00022660"/>
    </source>
</evidence>
<dbReference type="SUPFAM" id="SSF63411">
    <property type="entry name" value="LuxS/MPP-like metallohydrolase"/>
    <property type="match status" value="2"/>
</dbReference>
<gene>
    <name evidence="14" type="ORF">T552_01964</name>
</gene>
<comment type="subcellular location">
    <subcellularLocation>
        <location evidence="1">Mitochondrion inner membrane</location>
        <topology evidence="1">Peripheral membrane protein</topology>
        <orientation evidence="1">Matrix side</orientation>
    </subcellularLocation>
</comment>